<comment type="catalytic activity">
    <reaction evidence="12">
        <text>a (3R)-hydroxyacyl-[ACP] + NADP(+) = a 3-oxoacyl-[ACP] + NADPH + H(+)</text>
        <dbReference type="Rhea" id="RHEA:17397"/>
        <dbReference type="Rhea" id="RHEA-COMP:9916"/>
        <dbReference type="Rhea" id="RHEA-COMP:9945"/>
        <dbReference type="ChEBI" id="CHEBI:15378"/>
        <dbReference type="ChEBI" id="CHEBI:57783"/>
        <dbReference type="ChEBI" id="CHEBI:58349"/>
        <dbReference type="ChEBI" id="CHEBI:78776"/>
        <dbReference type="ChEBI" id="CHEBI:78827"/>
        <dbReference type="EC" id="1.1.1.100"/>
    </reaction>
</comment>
<dbReference type="STRING" id="592015.HMPREF1705_03209"/>
<dbReference type="GO" id="GO:0004316">
    <property type="term" value="F:3-oxoacyl-[acyl-carrier-protein] reductase (NADPH) activity"/>
    <property type="evidence" value="ECO:0007669"/>
    <property type="project" value="UniProtKB-UniRule"/>
</dbReference>
<keyword evidence="5 12" id="KW-0276">Fatty acid metabolism</keyword>
<dbReference type="InterPro" id="IPR057326">
    <property type="entry name" value="KR_dom"/>
</dbReference>
<comment type="pathway">
    <text evidence="1 12">Lipid metabolism; fatty acid biosynthesis.</text>
</comment>
<keyword evidence="6 11" id="KW-0521">NADP</keyword>
<dbReference type="PANTHER" id="PTHR42879:SF2">
    <property type="entry name" value="3-OXOACYL-[ACYL-CARRIER-PROTEIN] REDUCTASE FABG"/>
    <property type="match status" value="1"/>
</dbReference>
<evidence type="ECO:0000256" key="1">
    <source>
        <dbReference type="ARBA" id="ARBA00005194"/>
    </source>
</evidence>
<feature type="domain" description="Ketoreductase" evidence="13">
    <location>
        <begin position="6"/>
        <end position="219"/>
    </location>
</feature>
<evidence type="ECO:0000256" key="7">
    <source>
        <dbReference type="ARBA" id="ARBA00023002"/>
    </source>
</evidence>
<evidence type="ECO:0000313" key="15">
    <source>
        <dbReference type="Proteomes" id="UP000005273"/>
    </source>
</evidence>
<dbReference type="InterPro" id="IPR020904">
    <property type="entry name" value="Sc_DH/Rdtase_CS"/>
</dbReference>
<dbReference type="InterPro" id="IPR036291">
    <property type="entry name" value="NAD(P)-bd_dom_sf"/>
</dbReference>
<feature type="binding site" evidence="11">
    <location>
        <begin position="12"/>
        <end position="15"/>
    </location>
    <ligand>
        <name>NADP(+)</name>
        <dbReference type="ChEBI" id="CHEBI:58349"/>
    </ligand>
</feature>
<dbReference type="NCBIfam" id="NF009466">
    <property type="entry name" value="PRK12826.1-2"/>
    <property type="match status" value="1"/>
</dbReference>
<dbReference type="InterPro" id="IPR050259">
    <property type="entry name" value="SDR"/>
</dbReference>
<dbReference type="GO" id="GO:0006633">
    <property type="term" value="P:fatty acid biosynthetic process"/>
    <property type="evidence" value="ECO:0007669"/>
    <property type="project" value="UniProtKB-UniPathway"/>
</dbReference>
<dbReference type="PROSITE" id="PS00061">
    <property type="entry name" value="ADH_SHORT"/>
    <property type="match status" value="1"/>
</dbReference>
<comment type="function">
    <text evidence="12">Catalyzes the NADPH-dependent reduction of beta-ketoacyl-ACP substrates to beta-hydroxyacyl-ACP products, the first reductive step in the elongation cycle of fatty acid biosynthesis.</text>
</comment>
<proteinExistence type="inferred from homology"/>
<keyword evidence="4 12" id="KW-0444">Lipid biosynthesis</keyword>
<dbReference type="InterPro" id="IPR011284">
    <property type="entry name" value="3oxo_ACP_reduc"/>
</dbReference>
<dbReference type="Pfam" id="PF13561">
    <property type="entry name" value="adh_short_C2"/>
    <property type="match status" value="1"/>
</dbReference>
<feature type="active site" description="Proton acceptor" evidence="10">
    <location>
        <position position="155"/>
    </location>
</feature>
<protein>
    <recommendedName>
        <fullName evidence="3 12">3-oxoacyl-[acyl-carrier-protein] reductase</fullName>
        <ecNumber evidence="3 12">1.1.1.100</ecNumber>
    </recommendedName>
</protein>
<dbReference type="PRINTS" id="PR00081">
    <property type="entry name" value="GDHRDH"/>
</dbReference>
<feature type="binding site" evidence="11">
    <location>
        <position position="90"/>
    </location>
    <ligand>
        <name>NADP(+)</name>
        <dbReference type="ChEBI" id="CHEBI:58349"/>
    </ligand>
</feature>
<dbReference type="OrthoDB" id="9803333at2"/>
<keyword evidence="7 12" id="KW-0560">Oxidoreductase</keyword>
<dbReference type="SUPFAM" id="SSF51735">
    <property type="entry name" value="NAD(P)-binding Rossmann-fold domains"/>
    <property type="match status" value="1"/>
</dbReference>
<dbReference type="UniPathway" id="UPA00094"/>
<dbReference type="PRINTS" id="PR00080">
    <property type="entry name" value="SDRFAMILY"/>
</dbReference>
<dbReference type="CDD" id="cd05333">
    <property type="entry name" value="BKR_SDR_c"/>
    <property type="match status" value="1"/>
</dbReference>
<dbReference type="AlphaFoldDB" id="A0A0T5XC57"/>
<dbReference type="SMART" id="SM00822">
    <property type="entry name" value="PKS_KR"/>
    <property type="match status" value="1"/>
</dbReference>
<keyword evidence="15" id="KW-1185">Reference proteome</keyword>
<sequence length="248" mass="26698">MTSVCKVVLITGASRGIGRAIALKMGSLGYVVALNCRSSAEQAEEVASEIRKMNSEARVFLADVGDAKSVKGMFEAIKRDLGPVSILVNNAGVVRDNILLRMKDEEWDDVLRADLTSAFYCTREALRDMAKARWGRIVYVSSVVGLMGNAGQSNYAAAKAGLVGFAKSVAREYGPRAVTANVVAPGFIETDMTQKLGDQYREQFLSRVPLGRAGRPEDVANLVAFLVSDDAEYITGQVIAVDGGMVMY</sequence>
<name>A0A0T5XC57_9BACT</name>
<evidence type="ECO:0000256" key="3">
    <source>
        <dbReference type="ARBA" id="ARBA00012948"/>
    </source>
</evidence>
<keyword evidence="8 12" id="KW-0443">Lipid metabolism</keyword>
<evidence type="ECO:0000256" key="8">
    <source>
        <dbReference type="ARBA" id="ARBA00023098"/>
    </source>
</evidence>
<evidence type="ECO:0000256" key="11">
    <source>
        <dbReference type="PIRSR" id="PIRSR611284-2"/>
    </source>
</evidence>
<dbReference type="PANTHER" id="PTHR42879">
    <property type="entry name" value="3-OXOACYL-(ACYL-CARRIER-PROTEIN) REDUCTASE"/>
    <property type="match status" value="1"/>
</dbReference>
<evidence type="ECO:0000256" key="12">
    <source>
        <dbReference type="RuleBase" id="RU366074"/>
    </source>
</evidence>
<dbReference type="EMBL" id="ACJX03000001">
    <property type="protein sequence ID" value="KRT35949.1"/>
    <property type="molecule type" value="Genomic_DNA"/>
</dbReference>
<dbReference type="Gene3D" id="3.40.50.720">
    <property type="entry name" value="NAD(P)-binding Rossmann-like Domain"/>
    <property type="match status" value="1"/>
</dbReference>
<evidence type="ECO:0000256" key="9">
    <source>
        <dbReference type="ARBA" id="ARBA00023160"/>
    </source>
</evidence>
<evidence type="ECO:0000256" key="2">
    <source>
        <dbReference type="ARBA" id="ARBA00006484"/>
    </source>
</evidence>
<reference evidence="15" key="1">
    <citation type="submission" date="2012-09" db="EMBL/GenBank/DDBJ databases">
        <authorList>
            <person name="Weinstock G."/>
            <person name="Sodergren E."/>
            <person name="Clifton S."/>
            <person name="Fulton L."/>
            <person name="Fulton B."/>
            <person name="Courtney L."/>
            <person name="Fronick C."/>
            <person name="Harrison M."/>
            <person name="Strong C."/>
            <person name="Farmer C."/>
            <person name="Delehaunty K."/>
            <person name="Markovic C."/>
            <person name="Hall O."/>
            <person name="Minx P."/>
            <person name="Tomlinson C."/>
            <person name="Mitreva M."/>
            <person name="Nelson J."/>
            <person name="Hou S."/>
            <person name="Wollam A."/>
            <person name="Pepin K.H."/>
            <person name="Johnson M."/>
            <person name="Bhonagiri V."/>
            <person name="Nash W.E."/>
            <person name="Suruliraj S."/>
            <person name="Warren W."/>
            <person name="Chinwalla A."/>
            <person name="Mardis E.R."/>
            <person name="Wilson R.K."/>
        </authorList>
    </citation>
    <scope>NUCLEOTIDE SEQUENCE [LARGE SCALE GENOMIC DNA]</scope>
    <source>
        <strain evidence="15">OS1</strain>
    </source>
</reference>
<dbReference type="eggNOG" id="COG1028">
    <property type="taxonomic scope" value="Bacteria"/>
</dbReference>
<dbReference type="Proteomes" id="UP000005273">
    <property type="component" value="Unassembled WGS sequence"/>
</dbReference>
<keyword evidence="9 12" id="KW-0275">Fatty acid biosynthesis</keyword>
<dbReference type="InterPro" id="IPR002347">
    <property type="entry name" value="SDR_fam"/>
</dbReference>
<evidence type="ECO:0000256" key="4">
    <source>
        <dbReference type="ARBA" id="ARBA00022516"/>
    </source>
</evidence>
<accession>A0A0T5XC57</accession>
<evidence type="ECO:0000256" key="6">
    <source>
        <dbReference type="ARBA" id="ARBA00022857"/>
    </source>
</evidence>
<comment type="similarity">
    <text evidence="2 12">Belongs to the short-chain dehydrogenases/reductases (SDR) family.</text>
</comment>
<evidence type="ECO:0000256" key="10">
    <source>
        <dbReference type="PIRSR" id="PIRSR611284-1"/>
    </source>
</evidence>
<dbReference type="RefSeq" id="WP_057940858.1">
    <property type="nucleotide sequence ID" value="NZ_ACJX03000001.1"/>
</dbReference>
<dbReference type="NCBIfam" id="TIGR01830">
    <property type="entry name" value="3oxo_ACP_reduc"/>
    <property type="match status" value="1"/>
</dbReference>
<feature type="binding site" evidence="11">
    <location>
        <begin position="155"/>
        <end position="159"/>
    </location>
    <ligand>
        <name>NADP(+)</name>
        <dbReference type="ChEBI" id="CHEBI:58349"/>
    </ligand>
</feature>
<comment type="caution">
    <text evidence="14">The sequence shown here is derived from an EMBL/GenBank/DDBJ whole genome shotgun (WGS) entry which is preliminary data.</text>
</comment>
<evidence type="ECO:0000256" key="5">
    <source>
        <dbReference type="ARBA" id="ARBA00022832"/>
    </source>
</evidence>
<organism evidence="14 15">
    <name type="scientific">Acetomicrobium hydrogeniformans ATCC BAA-1850</name>
    <dbReference type="NCBI Taxonomy" id="592015"/>
    <lineage>
        <taxon>Bacteria</taxon>
        <taxon>Thermotogati</taxon>
        <taxon>Synergistota</taxon>
        <taxon>Synergistia</taxon>
        <taxon>Synergistales</taxon>
        <taxon>Acetomicrobiaceae</taxon>
        <taxon>Acetomicrobium</taxon>
    </lineage>
</organism>
<gene>
    <name evidence="14" type="ORF">HMPREF1705_03209</name>
</gene>
<feature type="binding site" evidence="11">
    <location>
        <position position="188"/>
    </location>
    <ligand>
        <name>NADP(+)</name>
        <dbReference type="ChEBI" id="CHEBI:58349"/>
    </ligand>
</feature>
<evidence type="ECO:0000259" key="13">
    <source>
        <dbReference type="SMART" id="SM00822"/>
    </source>
</evidence>
<comment type="subunit">
    <text evidence="12">Homotetramer.</text>
</comment>
<evidence type="ECO:0000313" key="14">
    <source>
        <dbReference type="EMBL" id="KRT35949.1"/>
    </source>
</evidence>
<dbReference type="FunFam" id="3.40.50.720:FF:000037">
    <property type="entry name" value="3-oxoacyl-[acyl-carrier-protein] reductase FabG"/>
    <property type="match status" value="1"/>
</dbReference>
<dbReference type="GO" id="GO:0051287">
    <property type="term" value="F:NAD binding"/>
    <property type="evidence" value="ECO:0007669"/>
    <property type="project" value="UniProtKB-UniRule"/>
</dbReference>
<dbReference type="EC" id="1.1.1.100" evidence="3 12"/>